<dbReference type="PANTHER" id="PTHR42850:SF4">
    <property type="entry name" value="ZINC-DEPENDENT ENDOPOLYPHOSPHATASE"/>
    <property type="match status" value="1"/>
</dbReference>
<dbReference type="GO" id="GO:0016791">
    <property type="term" value="F:phosphatase activity"/>
    <property type="evidence" value="ECO:0007669"/>
    <property type="project" value="TreeGrafter"/>
</dbReference>
<dbReference type="AlphaFoldDB" id="G3AXS7"/>
<dbReference type="GO" id="GO:0006798">
    <property type="term" value="P:polyphosphate catabolic process"/>
    <property type="evidence" value="ECO:0007669"/>
    <property type="project" value="TreeGrafter"/>
</dbReference>
<accession>G3AXS7</accession>
<evidence type="ECO:0000313" key="3">
    <source>
        <dbReference type="EMBL" id="EGV65686.1"/>
    </source>
</evidence>
<dbReference type="eggNOG" id="KOG0371">
    <property type="taxonomic scope" value="Eukaryota"/>
</dbReference>
<dbReference type="EMBL" id="GL996512">
    <property type="protein sequence ID" value="EGV65686.1"/>
    <property type="molecule type" value="Genomic_DNA"/>
</dbReference>
<sequence length="415" mass="47241">MSETNPLLNKRSPREEDIYEYEEYDEELSLSPGVKYTLYGLAGFLCVGILYVFTVFLPAYFIPEAVELDDIVKISDLGVELKPLVSTVMFNDVVDSDDFVDELDSDDFDDELDMLEADHITHYEDENAVGGSKNTVERLIMIGDIHGHYIELRHLLRKVKYNKKKDYLLVLGDFVSKGPDSQKVIEFLDKNNIDCILGNHEFYILQNYVKFHGLKFPDFIVGNSTESIPLDIHVSDAFNDDPEFLLAKKLQPEHIRYINKCSLIKKLGQVPVYSKKKSSGIFKHITTTKSSPGIAVHGGLRWDLSLEDQNPIEALEMRSLVGPYFNRSTDDPHEQFSVSWSKVWNKKQKRSSTSSVVYYGHDARRGLNLKPYSRGLDTGCDRGEQLSALVIWNEADATGGIDQIVYKEKVVQVMC</sequence>
<dbReference type="GeneID" id="18246577"/>
<feature type="transmembrane region" description="Helical" evidence="1">
    <location>
        <begin position="38"/>
        <end position="61"/>
    </location>
</feature>
<dbReference type="GO" id="GO:0000298">
    <property type="term" value="F:endopolyphosphatase activity"/>
    <property type="evidence" value="ECO:0007669"/>
    <property type="project" value="TreeGrafter"/>
</dbReference>
<dbReference type="GO" id="GO:0005737">
    <property type="term" value="C:cytoplasm"/>
    <property type="evidence" value="ECO:0007669"/>
    <property type="project" value="TreeGrafter"/>
</dbReference>
<dbReference type="KEGG" id="cten:18246577"/>
<organism evidence="4">
    <name type="scientific">Candida tenuis (strain ATCC 10573 / BCRC 21748 / CBS 615 / JCM 9827 / NBRC 10315 / NRRL Y-1498 / VKM Y-70)</name>
    <name type="common">Yeast</name>
    <name type="synonym">Yamadazyma tenuis</name>
    <dbReference type="NCBI Taxonomy" id="590646"/>
    <lineage>
        <taxon>Eukaryota</taxon>
        <taxon>Fungi</taxon>
        <taxon>Dikarya</taxon>
        <taxon>Ascomycota</taxon>
        <taxon>Saccharomycotina</taxon>
        <taxon>Pichiomycetes</taxon>
        <taxon>Debaryomycetaceae</taxon>
        <taxon>Yamadazyma</taxon>
    </lineage>
</organism>
<dbReference type="InterPro" id="IPR050126">
    <property type="entry name" value="Ap4A_hydrolase"/>
</dbReference>
<dbReference type="RefSeq" id="XP_006684260.1">
    <property type="nucleotide sequence ID" value="XM_006684197.1"/>
</dbReference>
<dbReference type="EMBL" id="GL996512">
    <property type="protein sequence ID" value="EGV65687.1"/>
    <property type="molecule type" value="Genomic_DNA"/>
</dbReference>
<keyword evidence="1" id="KW-0472">Membrane</keyword>
<name>G3AXS7_CANTC</name>
<dbReference type="PANTHER" id="PTHR42850">
    <property type="entry name" value="METALLOPHOSPHOESTERASE"/>
    <property type="match status" value="1"/>
</dbReference>
<evidence type="ECO:0000259" key="2">
    <source>
        <dbReference type="Pfam" id="PF00149"/>
    </source>
</evidence>
<keyword evidence="1" id="KW-0812">Transmembrane</keyword>
<reference evidence="3 4" key="1">
    <citation type="journal article" date="2011" name="Proc. Natl. Acad. Sci. U.S.A.">
        <title>Comparative genomics of xylose-fermenting fungi for enhanced biofuel production.</title>
        <authorList>
            <person name="Wohlbach D.J."/>
            <person name="Kuo A."/>
            <person name="Sato T.K."/>
            <person name="Potts K.M."/>
            <person name="Salamov A.A."/>
            <person name="LaButti K.M."/>
            <person name="Sun H."/>
            <person name="Clum A."/>
            <person name="Pangilinan J.L."/>
            <person name="Lindquist E.A."/>
            <person name="Lucas S."/>
            <person name="Lapidus A."/>
            <person name="Jin M."/>
            <person name="Gunawan C."/>
            <person name="Balan V."/>
            <person name="Dale B.E."/>
            <person name="Jeffries T.W."/>
            <person name="Zinkel R."/>
            <person name="Barry K.W."/>
            <person name="Grigoriev I.V."/>
            <person name="Gasch A.P."/>
        </authorList>
    </citation>
    <scope>NUCLEOTIDE SEQUENCE [LARGE SCALE GENOMIC DNA]</scope>
    <source>
        <strain evidence="3">ATCC 10573</strain>
        <strain evidence="4">ATCC 10573 / BCRC 21748 / CBS 615 / JCM 9827 / NBRC 10315 / NRRL Y-1498 / VKM Y-70</strain>
    </source>
</reference>
<gene>
    <name evidence="3" type="ORF">CANTEDRAFT_112553</name>
</gene>
<dbReference type="InterPro" id="IPR029052">
    <property type="entry name" value="Metallo-depent_PP-like"/>
</dbReference>
<dbReference type="InterPro" id="IPR004843">
    <property type="entry name" value="Calcineurin-like_PHP"/>
</dbReference>
<protein>
    <submittedName>
        <fullName evidence="3">Metallo-dependent phosphatase</fullName>
    </submittedName>
</protein>
<evidence type="ECO:0000313" key="4">
    <source>
        <dbReference type="Proteomes" id="UP000000707"/>
    </source>
</evidence>
<keyword evidence="1" id="KW-1133">Transmembrane helix</keyword>
<dbReference type="Gene3D" id="3.60.21.10">
    <property type="match status" value="1"/>
</dbReference>
<keyword evidence="4" id="KW-1185">Reference proteome</keyword>
<evidence type="ECO:0000256" key="1">
    <source>
        <dbReference type="SAM" id="Phobius"/>
    </source>
</evidence>
<proteinExistence type="predicted"/>
<dbReference type="HOGENOM" id="CLU_023125_0_1_1"/>
<dbReference type="Pfam" id="PF00149">
    <property type="entry name" value="Metallophos"/>
    <property type="match status" value="1"/>
</dbReference>
<feature type="domain" description="Calcineurin-like phosphoesterase" evidence="2">
    <location>
        <begin position="138"/>
        <end position="217"/>
    </location>
</feature>
<dbReference type="STRING" id="590646.G3AXS7"/>
<dbReference type="Proteomes" id="UP000000707">
    <property type="component" value="Unassembled WGS sequence"/>
</dbReference>
<dbReference type="OrthoDB" id="10267127at2759"/>
<dbReference type="SUPFAM" id="SSF56300">
    <property type="entry name" value="Metallo-dependent phosphatases"/>
    <property type="match status" value="1"/>
</dbReference>